<feature type="region of interest" description="Disordered" evidence="2">
    <location>
        <begin position="163"/>
        <end position="213"/>
    </location>
</feature>
<dbReference type="PANTHER" id="PTHR46033">
    <property type="entry name" value="PROTEIN MAIN-LIKE 2"/>
    <property type="match status" value="1"/>
</dbReference>
<proteinExistence type="predicted"/>
<evidence type="ECO:0000313" key="3">
    <source>
        <dbReference type="EMBL" id="KAJ4969066.1"/>
    </source>
</evidence>
<feature type="coiled-coil region" evidence="1">
    <location>
        <begin position="304"/>
        <end position="338"/>
    </location>
</feature>
<dbReference type="EMBL" id="JAMYWD010000006">
    <property type="protein sequence ID" value="KAJ4969066.1"/>
    <property type="molecule type" value="Genomic_DNA"/>
</dbReference>
<accession>A0A9Q0KEW9</accession>
<organism evidence="3 4">
    <name type="scientific">Protea cynaroides</name>
    <dbReference type="NCBI Taxonomy" id="273540"/>
    <lineage>
        <taxon>Eukaryota</taxon>
        <taxon>Viridiplantae</taxon>
        <taxon>Streptophyta</taxon>
        <taxon>Embryophyta</taxon>
        <taxon>Tracheophyta</taxon>
        <taxon>Spermatophyta</taxon>
        <taxon>Magnoliopsida</taxon>
        <taxon>Proteales</taxon>
        <taxon>Proteaceae</taxon>
        <taxon>Protea</taxon>
    </lineage>
</organism>
<reference evidence="3" key="1">
    <citation type="journal article" date="2023" name="Plant J.">
        <title>The genome of the king protea, Protea cynaroides.</title>
        <authorList>
            <person name="Chang J."/>
            <person name="Duong T.A."/>
            <person name="Schoeman C."/>
            <person name="Ma X."/>
            <person name="Roodt D."/>
            <person name="Barker N."/>
            <person name="Li Z."/>
            <person name="Van de Peer Y."/>
            <person name="Mizrachi E."/>
        </authorList>
    </citation>
    <scope>NUCLEOTIDE SEQUENCE</scope>
    <source>
        <tissue evidence="3">Young leaves</tissue>
    </source>
</reference>
<name>A0A9Q0KEW9_9MAGN</name>
<feature type="region of interest" description="Disordered" evidence="2">
    <location>
        <begin position="627"/>
        <end position="655"/>
    </location>
</feature>
<evidence type="ECO:0000256" key="2">
    <source>
        <dbReference type="SAM" id="MobiDB-lite"/>
    </source>
</evidence>
<dbReference type="InterPro" id="IPR044824">
    <property type="entry name" value="MAIN-like"/>
</dbReference>
<keyword evidence="1" id="KW-0175">Coiled coil</keyword>
<dbReference type="OrthoDB" id="2010467at2759"/>
<comment type="caution">
    <text evidence="3">The sequence shown here is derived from an EMBL/GenBank/DDBJ whole genome shotgun (WGS) entry which is preliminary data.</text>
</comment>
<dbReference type="AlphaFoldDB" id="A0A9Q0KEW9"/>
<dbReference type="GO" id="GO:0010073">
    <property type="term" value="P:meristem maintenance"/>
    <property type="evidence" value="ECO:0007669"/>
    <property type="project" value="InterPro"/>
</dbReference>
<dbReference type="PANTHER" id="PTHR46033:SF1">
    <property type="entry name" value="PROTEIN MAIN-LIKE 2"/>
    <property type="match status" value="1"/>
</dbReference>
<protein>
    <submittedName>
        <fullName evidence="3">Uncharacterized protein</fullName>
    </submittedName>
</protein>
<gene>
    <name evidence="3" type="ORF">NE237_015767</name>
</gene>
<dbReference type="Proteomes" id="UP001141806">
    <property type="component" value="Unassembled WGS sequence"/>
</dbReference>
<feature type="compositionally biased region" description="Low complexity" evidence="2">
    <location>
        <begin position="182"/>
        <end position="192"/>
    </location>
</feature>
<keyword evidence="4" id="KW-1185">Reference proteome</keyword>
<evidence type="ECO:0000256" key="1">
    <source>
        <dbReference type="SAM" id="Coils"/>
    </source>
</evidence>
<evidence type="ECO:0000313" key="4">
    <source>
        <dbReference type="Proteomes" id="UP001141806"/>
    </source>
</evidence>
<sequence>MGTAPPAARVSDPKGIENETRICYNYLWSGAFAPPMKSVERIRRLLDDLSFLEVTWRPWELPPVPDPEAYEAARSLVLKRIVFHGPTGPVWYLGERATDKWPGFQGWVIPESPPRHMSDPGRLSVTDLLLAEAGREGHELIRLCSYEEWCEYRRRELACEPLSPGGHELGEAPGRRRGGAGEASSRAASGPSQTMPARAGGGTPSCEAGPDSSLRLAGPGVHLPGFPGWQYWDGREFRYLHCPADIEGIPVGYDYVHCSRYEELIRMIRAYQQAVIERAEQIEALKTETRQREVATDAWGADEVARLRASLAQTQAELARAEADRARLQRELEEERRKMLYFCGLGDDDDPPPQALNSWISSMLDDDNEVLGRLHLHPIAHMRGMVLCWDMLCNAAQFWVPSLHLFRFGLVETCPTYEEFRFCFLSPRDGEILRPSLKEDYTEDIMRFFGWSHDEMRHFMLGRSLDVLAIVRAFGDHRIGSRTYHSHRENAFLFCILSRFLLRSGARGASPAIIDVVHQLKKGYDLIPTVLAETRKGLDVMKETRSHQGETFTGSPYLLQVWLCERLRLVKPVTNDRFRVKHYRVRTLLRQFRLIQDVPPVVEGICGGIENPTEGYKEWMRTRAGLPQRPRRSRFRGESSGTKKPKDEDDDDPATIRAKIAVLQKRLDDMEDID</sequence>